<dbReference type="EMBL" id="OW152823">
    <property type="protein sequence ID" value="CAH2039534.1"/>
    <property type="molecule type" value="Genomic_DNA"/>
</dbReference>
<reference evidence="2" key="1">
    <citation type="submission" date="2022-03" db="EMBL/GenBank/DDBJ databases">
        <authorList>
            <person name="Martin H S."/>
        </authorList>
    </citation>
    <scope>NUCLEOTIDE SEQUENCE</scope>
</reference>
<keyword evidence="3" id="KW-1185">Reference proteome</keyword>
<dbReference type="Proteomes" id="UP000837857">
    <property type="component" value="Chromosome 11"/>
</dbReference>
<feature type="region of interest" description="Disordered" evidence="1">
    <location>
        <begin position="227"/>
        <end position="250"/>
    </location>
</feature>
<feature type="region of interest" description="Disordered" evidence="1">
    <location>
        <begin position="270"/>
        <end position="297"/>
    </location>
</feature>
<feature type="region of interest" description="Disordered" evidence="1">
    <location>
        <begin position="38"/>
        <end position="107"/>
    </location>
</feature>
<feature type="non-terminal residue" evidence="2">
    <location>
        <position position="1"/>
    </location>
</feature>
<name>A0ABN8HUF3_9NEOP</name>
<organism evidence="2 3">
    <name type="scientific">Iphiclides podalirius</name>
    <name type="common">scarce swallowtail</name>
    <dbReference type="NCBI Taxonomy" id="110791"/>
    <lineage>
        <taxon>Eukaryota</taxon>
        <taxon>Metazoa</taxon>
        <taxon>Ecdysozoa</taxon>
        <taxon>Arthropoda</taxon>
        <taxon>Hexapoda</taxon>
        <taxon>Insecta</taxon>
        <taxon>Pterygota</taxon>
        <taxon>Neoptera</taxon>
        <taxon>Endopterygota</taxon>
        <taxon>Lepidoptera</taxon>
        <taxon>Glossata</taxon>
        <taxon>Ditrysia</taxon>
        <taxon>Papilionoidea</taxon>
        <taxon>Papilionidae</taxon>
        <taxon>Papilioninae</taxon>
        <taxon>Iphiclides</taxon>
    </lineage>
</organism>
<protein>
    <submittedName>
        <fullName evidence="2">Uncharacterized protein</fullName>
    </submittedName>
</protein>
<feature type="compositionally biased region" description="Basic residues" evidence="1">
    <location>
        <begin position="50"/>
        <end position="63"/>
    </location>
</feature>
<sequence length="325" mass="35464">MFADGEAACRPYGEHVEFNMARRARVCAAWSLRRTDEEDAGAYGSEARRNVRSRRPGRRRSRRLPTWGLREVPPPLGHASRRHPTQRNPPLPKHTPKCAPEPPAADAPHAHLREIRSMPTYGCTSHGANIVMDGRGYIARPQAGNVSRRMRLWNGPRSLCRLSIGAWKKRLGVQRAAQESWLEFRGRRLTGAIGASARRRAAAGRRPQAERRAAGVFFRRGCTGATAAGGGRRAAGGGRRAAGAGMQQVTDSRKAAARYRAEYLRQSNAPTSAAATCDNSDAPPARAPPPLRPAPRCIPSDIDLETSRTVSPHSTRTSRALCILG</sequence>
<feature type="compositionally biased region" description="Pro residues" evidence="1">
    <location>
        <begin position="87"/>
        <end position="105"/>
    </location>
</feature>
<evidence type="ECO:0000256" key="1">
    <source>
        <dbReference type="SAM" id="MobiDB-lite"/>
    </source>
</evidence>
<proteinExistence type="predicted"/>
<evidence type="ECO:0000313" key="3">
    <source>
        <dbReference type="Proteomes" id="UP000837857"/>
    </source>
</evidence>
<accession>A0ABN8HUF3</accession>
<gene>
    <name evidence="2" type="ORF">IPOD504_LOCUS1752</name>
</gene>
<evidence type="ECO:0000313" key="2">
    <source>
        <dbReference type="EMBL" id="CAH2039534.1"/>
    </source>
</evidence>
<feature type="compositionally biased region" description="Polar residues" evidence="1">
    <location>
        <begin position="270"/>
        <end position="279"/>
    </location>
</feature>
<feature type="compositionally biased region" description="Gly residues" evidence="1">
    <location>
        <begin position="227"/>
        <end position="240"/>
    </location>
</feature>